<dbReference type="Pfam" id="PF00535">
    <property type="entry name" value="Glycos_transf_2"/>
    <property type="match status" value="1"/>
</dbReference>
<evidence type="ECO:0000259" key="1">
    <source>
        <dbReference type="Pfam" id="PF00535"/>
    </source>
</evidence>
<gene>
    <name evidence="2" type="ORF">CQA01_12690</name>
</gene>
<comment type="caution">
    <text evidence="2">The sequence shown here is derived from an EMBL/GenBank/DDBJ whole genome shotgun (WGS) entry which is preliminary data.</text>
</comment>
<name>A0A512C964_9BACT</name>
<organism evidence="2 3">
    <name type="scientific">Cyclobacterium qasimii</name>
    <dbReference type="NCBI Taxonomy" id="1350429"/>
    <lineage>
        <taxon>Bacteria</taxon>
        <taxon>Pseudomonadati</taxon>
        <taxon>Bacteroidota</taxon>
        <taxon>Cytophagia</taxon>
        <taxon>Cytophagales</taxon>
        <taxon>Cyclobacteriaceae</taxon>
        <taxon>Cyclobacterium</taxon>
    </lineage>
</organism>
<reference evidence="2 3" key="1">
    <citation type="submission" date="2019-07" db="EMBL/GenBank/DDBJ databases">
        <title>Whole genome shotgun sequence of Cyclobacterium qasimii NBRC 106168.</title>
        <authorList>
            <person name="Hosoyama A."/>
            <person name="Uohara A."/>
            <person name="Ohji S."/>
            <person name="Ichikawa N."/>
        </authorList>
    </citation>
    <scope>NUCLEOTIDE SEQUENCE [LARGE SCALE GENOMIC DNA]</scope>
    <source>
        <strain evidence="2 3">NBRC 106168</strain>
    </source>
</reference>
<dbReference type="SUPFAM" id="SSF53448">
    <property type="entry name" value="Nucleotide-diphospho-sugar transferases"/>
    <property type="match status" value="1"/>
</dbReference>
<feature type="domain" description="Glycosyltransferase 2-like" evidence="1">
    <location>
        <begin position="7"/>
        <end position="149"/>
    </location>
</feature>
<dbReference type="GO" id="GO:0016758">
    <property type="term" value="F:hexosyltransferase activity"/>
    <property type="evidence" value="ECO:0007669"/>
    <property type="project" value="UniProtKB-ARBA"/>
</dbReference>
<dbReference type="AlphaFoldDB" id="A0A512C964"/>
<evidence type="ECO:0000313" key="3">
    <source>
        <dbReference type="Proteomes" id="UP000321301"/>
    </source>
</evidence>
<keyword evidence="3" id="KW-1185">Reference proteome</keyword>
<dbReference type="EMBL" id="BJYV01000004">
    <property type="protein sequence ID" value="GEO20735.1"/>
    <property type="molecule type" value="Genomic_DNA"/>
</dbReference>
<evidence type="ECO:0000313" key="2">
    <source>
        <dbReference type="EMBL" id="GEO20735.1"/>
    </source>
</evidence>
<accession>A0A512C964</accession>
<protein>
    <recommendedName>
        <fullName evidence="1">Glycosyltransferase 2-like domain-containing protein</fullName>
    </recommendedName>
</protein>
<sequence>MSSPLVSICCITFNHADYIKECLEGLLMQQTSFKFEILIYDDASTDTTSEIIKDYQKRYPDLIFPVLETENKYSKGVRGMNFIYNFPRAKGKYIALCEGDDYWISPDKLQRQVQFMEENKEVYLTFHNFRKRKGNELTDPFPYPDRFKNGPYVLGFKETFQVQIQTLTMVFRNEINKPKGLNVLNGDALLIALSVEKGKVAFLDFDGAVYRLHPGGVHAGKSKYIRMMNSMASRKKMIPAFKQPIKGQLYSKTAYFYKEMAKLDFKFGNYFKGLSNLLQMLKFNLLYVFSKPIGNS</sequence>
<proteinExistence type="predicted"/>
<dbReference type="PANTHER" id="PTHR22916:SF3">
    <property type="entry name" value="UDP-GLCNAC:BETAGAL BETA-1,3-N-ACETYLGLUCOSAMINYLTRANSFERASE-LIKE PROTEIN 1"/>
    <property type="match status" value="1"/>
</dbReference>
<dbReference type="Gene3D" id="3.90.550.10">
    <property type="entry name" value="Spore Coat Polysaccharide Biosynthesis Protein SpsA, Chain A"/>
    <property type="match status" value="1"/>
</dbReference>
<dbReference type="RefSeq" id="WP_051160299.1">
    <property type="nucleotide sequence ID" value="NZ_BJYV01000004.1"/>
</dbReference>
<dbReference type="PANTHER" id="PTHR22916">
    <property type="entry name" value="GLYCOSYLTRANSFERASE"/>
    <property type="match status" value="1"/>
</dbReference>
<dbReference type="InterPro" id="IPR001173">
    <property type="entry name" value="Glyco_trans_2-like"/>
</dbReference>
<dbReference type="Proteomes" id="UP000321301">
    <property type="component" value="Unassembled WGS sequence"/>
</dbReference>
<dbReference type="InterPro" id="IPR029044">
    <property type="entry name" value="Nucleotide-diphossugar_trans"/>
</dbReference>